<dbReference type="PANTHER" id="PTHR22603:SF66">
    <property type="entry name" value="ETHANOLAMINE KINASE"/>
    <property type="match status" value="1"/>
</dbReference>
<dbReference type="Gene3D" id="3.30.200.20">
    <property type="entry name" value="Phosphorylase Kinase, domain 1"/>
    <property type="match status" value="1"/>
</dbReference>
<keyword evidence="1" id="KW-0812">Transmembrane</keyword>
<comment type="caution">
    <text evidence="2">The sequence shown here is derived from an EMBL/GenBank/DDBJ whole genome shotgun (WGS) entry which is preliminary data.</text>
</comment>
<dbReference type="EMBL" id="MHTW01000027">
    <property type="protein sequence ID" value="OHA66695.1"/>
    <property type="molecule type" value="Genomic_DNA"/>
</dbReference>
<accession>A0A1G2R1D9</accession>
<organism evidence="2 3">
    <name type="scientific">Candidatus Wildermuthbacteria bacterium RIFCSPHIGHO2_02_FULL_47_12</name>
    <dbReference type="NCBI Taxonomy" id="1802451"/>
    <lineage>
        <taxon>Bacteria</taxon>
        <taxon>Candidatus Wildermuthiibacteriota</taxon>
    </lineage>
</organism>
<dbReference type="Pfam" id="PF01633">
    <property type="entry name" value="Choline_kinase"/>
    <property type="match status" value="1"/>
</dbReference>
<reference evidence="2 3" key="1">
    <citation type="journal article" date="2016" name="Nat. Commun.">
        <title>Thousands of microbial genomes shed light on interconnected biogeochemical processes in an aquifer system.</title>
        <authorList>
            <person name="Anantharaman K."/>
            <person name="Brown C.T."/>
            <person name="Hug L.A."/>
            <person name="Sharon I."/>
            <person name="Castelle C.J."/>
            <person name="Probst A.J."/>
            <person name="Thomas B.C."/>
            <person name="Singh A."/>
            <person name="Wilkins M.J."/>
            <person name="Karaoz U."/>
            <person name="Brodie E.L."/>
            <person name="Williams K.H."/>
            <person name="Hubbard S.S."/>
            <person name="Banfield J.F."/>
        </authorList>
    </citation>
    <scope>NUCLEOTIDE SEQUENCE [LARGE SCALE GENOMIC DNA]</scope>
</reference>
<dbReference type="PANTHER" id="PTHR22603">
    <property type="entry name" value="CHOLINE/ETHANOALAMINE KINASE"/>
    <property type="match status" value="1"/>
</dbReference>
<dbReference type="Gene3D" id="3.90.1200.10">
    <property type="match status" value="1"/>
</dbReference>
<proteinExistence type="predicted"/>
<evidence type="ECO:0000313" key="2">
    <source>
        <dbReference type="EMBL" id="OHA66695.1"/>
    </source>
</evidence>
<protein>
    <recommendedName>
        <fullName evidence="4">Aminoglycoside phosphotransferase domain-containing protein</fullName>
    </recommendedName>
</protein>
<dbReference type="Proteomes" id="UP000176901">
    <property type="component" value="Unassembled WGS sequence"/>
</dbReference>
<dbReference type="GO" id="GO:0005737">
    <property type="term" value="C:cytoplasm"/>
    <property type="evidence" value="ECO:0007669"/>
    <property type="project" value="TreeGrafter"/>
</dbReference>
<gene>
    <name evidence="2" type="ORF">A3C82_00525</name>
</gene>
<dbReference type="SUPFAM" id="SSF56112">
    <property type="entry name" value="Protein kinase-like (PK-like)"/>
    <property type="match status" value="1"/>
</dbReference>
<evidence type="ECO:0008006" key="4">
    <source>
        <dbReference type="Google" id="ProtNLM"/>
    </source>
</evidence>
<keyword evidence="1" id="KW-0472">Membrane</keyword>
<dbReference type="GO" id="GO:0006646">
    <property type="term" value="P:phosphatidylethanolamine biosynthetic process"/>
    <property type="evidence" value="ECO:0007669"/>
    <property type="project" value="TreeGrafter"/>
</dbReference>
<dbReference type="STRING" id="1802451.A3C82_00525"/>
<evidence type="ECO:0000313" key="3">
    <source>
        <dbReference type="Proteomes" id="UP000176901"/>
    </source>
</evidence>
<dbReference type="GO" id="GO:0004305">
    <property type="term" value="F:ethanolamine kinase activity"/>
    <property type="evidence" value="ECO:0007669"/>
    <property type="project" value="TreeGrafter"/>
</dbReference>
<name>A0A1G2R1D9_9BACT</name>
<feature type="transmembrane region" description="Helical" evidence="1">
    <location>
        <begin position="268"/>
        <end position="288"/>
    </location>
</feature>
<keyword evidence="1" id="KW-1133">Transmembrane helix</keyword>
<evidence type="ECO:0000256" key="1">
    <source>
        <dbReference type="SAM" id="Phobius"/>
    </source>
</evidence>
<sequence length="323" mass="38301">MNKDLLYLKKLFSEPFGVKKAGGQTNRNYVVTSREKKFFVRLPWESVLDRKTEGKNILALFRNKKVQRILPGYFIYVLSKRNILDQKDKNRYSVPDGTMVADYIAGREFTVRDFRQKECQKRLAKTLCEFHTSGVRFVNTYDVFRDEVAKYRVAVEKYSARPIISKDALGRIKDIEGEAKKQLPASKKGVSTHNDFLLQNFLIDPRGKIYLIDFEYAGFNVRGGMLYDFGFFFADNLFRKPAITKKLFEEFLNIVEREYKRRFNYKQIYWCAVAALLVQVWWGILRYFSVSPKERPYFKEYVQRRIEGVLKLHSELKRKRGRN</sequence>
<dbReference type="InterPro" id="IPR011009">
    <property type="entry name" value="Kinase-like_dom_sf"/>
</dbReference>
<dbReference type="AlphaFoldDB" id="A0A1G2R1D9"/>